<feature type="coiled-coil region" evidence="5">
    <location>
        <begin position="77"/>
        <end position="127"/>
    </location>
</feature>
<dbReference type="PROSITE" id="PS50109">
    <property type="entry name" value="HIS_KIN"/>
    <property type="match status" value="1"/>
</dbReference>
<dbReference type="GO" id="GO:0000155">
    <property type="term" value="F:phosphorelay sensor kinase activity"/>
    <property type="evidence" value="ECO:0007669"/>
    <property type="project" value="InterPro"/>
</dbReference>
<evidence type="ECO:0000256" key="4">
    <source>
        <dbReference type="ARBA" id="ARBA00023012"/>
    </source>
</evidence>
<evidence type="ECO:0000313" key="8">
    <source>
        <dbReference type="EMBL" id="VYT01983.1"/>
    </source>
</evidence>
<dbReference type="Gene3D" id="3.30.565.10">
    <property type="entry name" value="Histidine kinase-like ATPase, C-terminal domain"/>
    <property type="match status" value="1"/>
</dbReference>
<dbReference type="Pfam" id="PF06580">
    <property type="entry name" value="His_kinase"/>
    <property type="match status" value="1"/>
</dbReference>
<keyword evidence="8" id="KW-0808">Transferase</keyword>
<dbReference type="PRINTS" id="PR00344">
    <property type="entry name" value="BCTRLSENSOR"/>
</dbReference>
<dbReference type="InterPro" id="IPR010559">
    <property type="entry name" value="Sig_transdc_His_kin_internal"/>
</dbReference>
<dbReference type="EMBL" id="CACRST010000013">
    <property type="protein sequence ID" value="VYT01983.1"/>
    <property type="molecule type" value="Genomic_DNA"/>
</dbReference>
<feature type="transmembrane region" description="Helical" evidence="6">
    <location>
        <begin position="12"/>
        <end position="36"/>
    </location>
</feature>
<dbReference type="AlphaFoldDB" id="A0A6N2TB21"/>
<dbReference type="PANTHER" id="PTHR34220:SF7">
    <property type="entry name" value="SENSOR HISTIDINE KINASE YPDA"/>
    <property type="match status" value="1"/>
</dbReference>
<dbReference type="Pfam" id="PF02518">
    <property type="entry name" value="HATPase_c"/>
    <property type="match status" value="1"/>
</dbReference>
<dbReference type="InterPro" id="IPR050640">
    <property type="entry name" value="Bact_2-comp_sensor_kinase"/>
</dbReference>
<keyword evidence="4" id="KW-0902">Two-component regulatory system</keyword>
<evidence type="ECO:0000256" key="1">
    <source>
        <dbReference type="ARBA" id="ARBA00000085"/>
    </source>
</evidence>
<dbReference type="Gene3D" id="6.10.340.10">
    <property type="match status" value="1"/>
</dbReference>
<name>A0A6N2TB21_9FIRM</name>
<proteinExistence type="predicted"/>
<keyword evidence="3 8" id="KW-0418">Kinase</keyword>
<dbReference type="InterPro" id="IPR003594">
    <property type="entry name" value="HATPase_dom"/>
</dbReference>
<dbReference type="PANTHER" id="PTHR34220">
    <property type="entry name" value="SENSOR HISTIDINE KINASE YPDA"/>
    <property type="match status" value="1"/>
</dbReference>
<dbReference type="SUPFAM" id="SSF55874">
    <property type="entry name" value="ATPase domain of HSP90 chaperone/DNA topoisomerase II/histidine kinase"/>
    <property type="match status" value="1"/>
</dbReference>
<keyword evidence="6" id="KW-0812">Transmembrane</keyword>
<organism evidence="8">
    <name type="scientific">Blautia glucerasea</name>
    <dbReference type="NCBI Taxonomy" id="536633"/>
    <lineage>
        <taxon>Bacteria</taxon>
        <taxon>Bacillati</taxon>
        <taxon>Bacillota</taxon>
        <taxon>Clostridia</taxon>
        <taxon>Lachnospirales</taxon>
        <taxon>Lachnospiraceae</taxon>
        <taxon>Blautia</taxon>
    </lineage>
</organism>
<feature type="coiled-coil region" evidence="5">
    <location>
        <begin position="234"/>
        <end position="261"/>
    </location>
</feature>
<evidence type="ECO:0000256" key="2">
    <source>
        <dbReference type="ARBA" id="ARBA00012438"/>
    </source>
</evidence>
<dbReference type="RefSeq" id="WP_156353824.1">
    <property type="nucleotide sequence ID" value="NZ_CACRST010000013.1"/>
</dbReference>
<comment type="catalytic activity">
    <reaction evidence="1">
        <text>ATP + protein L-histidine = ADP + protein N-phospho-L-histidine.</text>
        <dbReference type="EC" id="2.7.13.3"/>
    </reaction>
</comment>
<dbReference type="InterPro" id="IPR005467">
    <property type="entry name" value="His_kinase_dom"/>
</dbReference>
<accession>A0A6N2TB21</accession>
<dbReference type="EC" id="2.7.13.3" evidence="2"/>
<evidence type="ECO:0000259" key="7">
    <source>
        <dbReference type="PROSITE" id="PS50109"/>
    </source>
</evidence>
<dbReference type="InterPro" id="IPR004358">
    <property type="entry name" value="Sig_transdc_His_kin-like_C"/>
</dbReference>
<feature type="domain" description="Histidine kinase" evidence="7">
    <location>
        <begin position="344"/>
        <end position="466"/>
    </location>
</feature>
<sequence>MKKVRLEIQIRKILFNTLIPMIVLMTVLLFLVIQYVRKYDMLSENLAVSSEFNLHFKDDIDLEMYYIAIGSKENSYLPEVMNRVEAAKDTLSKLQANTSNKESRKNIKHLESYLNNLARRMEQLTRISSYSQRITFMDNNIRILTSLIMEEMQSFIYNESMNLVHVEASMTKRVYVLMGGMTLLFAMTILILFRRSFRLSRGITRPVTEILGNVKEVGRGNFGISKVESDSVEMEELDEGIRKMAKRIQILLDNVKKEEEMQHLTQLQLLQAQVNPHFLYNTLDTIIWLIEGGMPEDAVDMISNLSVFFRTSLSKGKDIIPLSEEQRHTVSYLEIQQSRYRDILEFEIHIPEEYRSLMVPKLTLQPLAENALYHGIKNKRGGGKILIQGEKDGEDLILRVTDNGQGMTPERLAEIQNAIRTGARAGFGLSAVAERLRLYYGEGYGMKIESEEGKGTVVEIRLGEKIKLPT</sequence>
<gene>
    <name evidence="8" type="primary">yehU_2</name>
    <name evidence="8" type="ORF">BGLFYP119_01494</name>
</gene>
<dbReference type="SMART" id="SM00387">
    <property type="entry name" value="HATPase_c"/>
    <property type="match status" value="1"/>
</dbReference>
<keyword evidence="6" id="KW-1133">Transmembrane helix</keyword>
<evidence type="ECO:0000256" key="5">
    <source>
        <dbReference type="SAM" id="Coils"/>
    </source>
</evidence>
<protein>
    <recommendedName>
        <fullName evidence="2">histidine kinase</fullName>
        <ecNumber evidence="2">2.7.13.3</ecNumber>
    </recommendedName>
</protein>
<feature type="transmembrane region" description="Helical" evidence="6">
    <location>
        <begin position="174"/>
        <end position="193"/>
    </location>
</feature>
<reference evidence="8" key="1">
    <citation type="submission" date="2019-11" db="EMBL/GenBank/DDBJ databases">
        <authorList>
            <person name="Feng L."/>
        </authorList>
    </citation>
    <scope>NUCLEOTIDE SEQUENCE</scope>
    <source>
        <strain evidence="8">BgluceraseaLFYP119</strain>
    </source>
</reference>
<evidence type="ECO:0000256" key="3">
    <source>
        <dbReference type="ARBA" id="ARBA00022777"/>
    </source>
</evidence>
<evidence type="ECO:0000256" key="6">
    <source>
        <dbReference type="SAM" id="Phobius"/>
    </source>
</evidence>
<dbReference type="GO" id="GO:0016020">
    <property type="term" value="C:membrane"/>
    <property type="evidence" value="ECO:0007669"/>
    <property type="project" value="InterPro"/>
</dbReference>
<dbReference type="InterPro" id="IPR036890">
    <property type="entry name" value="HATPase_C_sf"/>
</dbReference>
<keyword evidence="6" id="KW-0472">Membrane</keyword>
<keyword evidence="5" id="KW-0175">Coiled coil</keyword>